<organism evidence="2 3">
    <name type="scientific">Flavobacterium terrigena</name>
    <dbReference type="NCBI Taxonomy" id="402734"/>
    <lineage>
        <taxon>Bacteria</taxon>
        <taxon>Pseudomonadati</taxon>
        <taxon>Bacteroidota</taxon>
        <taxon>Flavobacteriia</taxon>
        <taxon>Flavobacteriales</taxon>
        <taxon>Flavobacteriaceae</taxon>
        <taxon>Flavobacterium</taxon>
    </lineage>
</organism>
<name>A0A1H6Y0R4_9FLAO</name>
<sequence length="225" mass="25442">MKTIKKTLKYIGLFLLALITYGLLVSLLSFIPVNSNKVEVDEPKIEIFILSNGVHTDIVVPVKNDTFDWSKQIKFEYTKAKDSTAKYLAMGWGDRGFYLETPTWADLKVSTALKATTGLSSSALHTTFYKTMKEDAYCKKIQISTSEYQKLVVFINDSFETKYGSTIKIDTDAVYGKNDIFYEAKGSYSLFYTCNSWANQALKSANQKAALHTLTDTGIFRHYSK</sequence>
<dbReference type="Pfam" id="PF09601">
    <property type="entry name" value="DUF2459"/>
    <property type="match status" value="1"/>
</dbReference>
<dbReference type="AlphaFoldDB" id="A0A1H6Y0R4"/>
<evidence type="ECO:0000313" key="3">
    <source>
        <dbReference type="Proteomes" id="UP000199702"/>
    </source>
</evidence>
<dbReference type="InterPro" id="IPR011727">
    <property type="entry name" value="CHP02117"/>
</dbReference>
<dbReference type="RefSeq" id="WP_091315510.1">
    <property type="nucleotide sequence ID" value="NZ_CBCSJU010000009.1"/>
</dbReference>
<protein>
    <recommendedName>
        <fullName evidence="4">TIGR02117 family protein</fullName>
    </recommendedName>
</protein>
<evidence type="ECO:0000256" key="1">
    <source>
        <dbReference type="SAM" id="Phobius"/>
    </source>
</evidence>
<dbReference type="STRING" id="402734.SAMN05660918_2924"/>
<evidence type="ECO:0008006" key="4">
    <source>
        <dbReference type="Google" id="ProtNLM"/>
    </source>
</evidence>
<proteinExistence type="predicted"/>
<dbReference type="NCBIfam" id="TIGR02117">
    <property type="entry name" value="chp_urease_rgn"/>
    <property type="match status" value="1"/>
</dbReference>
<reference evidence="3" key="1">
    <citation type="submission" date="2016-10" db="EMBL/GenBank/DDBJ databases">
        <authorList>
            <person name="Varghese N."/>
            <person name="Submissions S."/>
        </authorList>
    </citation>
    <scope>NUCLEOTIDE SEQUENCE [LARGE SCALE GENOMIC DNA]</scope>
    <source>
        <strain evidence="3">DSM 17934</strain>
    </source>
</reference>
<dbReference type="EMBL" id="FNYA01000009">
    <property type="protein sequence ID" value="SEJ30700.1"/>
    <property type="molecule type" value="Genomic_DNA"/>
</dbReference>
<accession>A0A1H6Y0R4</accession>
<keyword evidence="3" id="KW-1185">Reference proteome</keyword>
<dbReference type="OrthoDB" id="211174at2"/>
<feature type="transmembrane region" description="Helical" evidence="1">
    <location>
        <begin position="12"/>
        <end position="31"/>
    </location>
</feature>
<dbReference type="Proteomes" id="UP000199702">
    <property type="component" value="Unassembled WGS sequence"/>
</dbReference>
<gene>
    <name evidence="2" type="ORF">SAMN05660918_2924</name>
</gene>
<keyword evidence="1" id="KW-1133">Transmembrane helix</keyword>
<keyword evidence="1" id="KW-0472">Membrane</keyword>
<evidence type="ECO:0000313" key="2">
    <source>
        <dbReference type="EMBL" id="SEJ30700.1"/>
    </source>
</evidence>
<keyword evidence="1" id="KW-0812">Transmembrane</keyword>